<accession>U6RB12</accession>
<comment type="caution">
    <text evidence="9">The sequence shown here is derived from an EMBL/GenBank/DDBJ whole genome shotgun (WGS) entry which is preliminary data.</text>
</comment>
<dbReference type="PATRIC" id="fig|1121098.3.peg.2831"/>
<dbReference type="InterPro" id="IPR008969">
    <property type="entry name" value="CarboxyPept-like_regulatory"/>
</dbReference>
<dbReference type="GeneID" id="60061309"/>
<evidence type="ECO:0000256" key="6">
    <source>
        <dbReference type="ARBA" id="ARBA00023237"/>
    </source>
</evidence>
<dbReference type="NCBIfam" id="TIGR04057">
    <property type="entry name" value="SusC_RagA_signa"/>
    <property type="match status" value="1"/>
</dbReference>
<dbReference type="InterPro" id="IPR023997">
    <property type="entry name" value="TonB-dep_OMP_SusC/RagA_CS"/>
</dbReference>
<keyword evidence="10" id="KW-1185">Reference proteome</keyword>
<keyword evidence="2 7" id="KW-0813">Transport</keyword>
<dbReference type="PROSITE" id="PS52016">
    <property type="entry name" value="TONB_DEPENDENT_REC_3"/>
    <property type="match status" value="1"/>
</dbReference>
<dbReference type="EMBL" id="AQHY01000030">
    <property type="protein sequence ID" value="EOA53675.1"/>
    <property type="molecule type" value="Genomic_DNA"/>
</dbReference>
<evidence type="ECO:0000256" key="4">
    <source>
        <dbReference type="ARBA" id="ARBA00022692"/>
    </source>
</evidence>
<evidence type="ECO:0000256" key="3">
    <source>
        <dbReference type="ARBA" id="ARBA00022452"/>
    </source>
</evidence>
<feature type="domain" description="Secretin/TonB short N-terminal" evidence="8">
    <location>
        <begin position="51"/>
        <end position="103"/>
    </location>
</feature>
<sequence length="1094" mass="121157">MNSKNKTKKLLLLGILLFGFTASGWSQKVSLNFKDEKIEKVLSSIKSQTGMALVFSDQVVDVNRLVSIQVKDCNLEEALGKLLTGTKVAYEIKNNKIYFIEKESEITTPSKRKKVTGIVTDATGEPIIGANVVERNVKTNGVITDIDGQFSLEIDVNGELLVTYIGYVAQNVSTKGKESFKIVLQEDTQTLEEVVVVGYGSQKKLNLTGSVATVGSEELTERPITNVTAAIQGAVPGMTITSGQGRPGQDAGTIRVRGTGTLNNSDPYILVDGIETGTMNSIDPNDIESISVLKDAASAAIYGSKAANGVILITTKRGKSGKPTIAYSGSFGWQKATSMIDRVSSADAAILYNRALESDGKSPRFTEEDIQLFRNGADPYGHPNTDWQNLAFQGNGFMHKHNVNLSGGTDNVKYMTSIGYQHQNGIMVNSNREQFNFRMNLDVRMTDKLDLKANMAYIHNDYDDPTNSYVGGGSDQIIRQVNRIAPWIPYKNADGTYGTIGDGNPIAWLDLDQVVTRKNQNFAGTLALDYDILPSLKLTAQGSYVSNIQDYKDYVKDIQYNANKYHGPNSVDKRIYQWNRYNLDLLANYDHAFGKHNIKGLLGYHIEKYNKDEVRASRENFPTNDLTDINAGAVATQENSGFTRELAMMSYFGRINYDYAGKYLFEANFRADASSRFSKSNRWGYFPSISAAWRISEESFMEGTQDWLQSLKIRGSWGKLGNQDALDDFYPWMVTYSIGSKYPFGGTTNTGVTQTNQKIESISWETTTNWGIAVETSIFSCLDFSVEYYSRVTDGIIMDVLVPATFGLGAYKDNVGKMENRGVEVTASFHKQWGDWRFNASGNVAFNHNEVLDLGVGGDKISNYYINRVGEAYNSFYGYVADGLFQSQEEADQFTKTYGNPFGKAFKAGDIRYKDTDGNGKLTADDRRVGGAEQPKVTFGLNLNTSWKNFDLSVLLQGATGVERYFTSEVFGEFYGDDSHPSTIWLDAWSTENPDGSFPRVALGGKSASDPSNYSSFWMQSANYLRIKNVQFGYTLPKKWLKGLGISNAKVYYSGENLFCFDSLPVDVDPEAPSGRGSHYPQIAIHSIGVNLTF</sequence>
<keyword evidence="4 7" id="KW-0812">Transmembrane</keyword>
<dbReference type="InterPro" id="IPR023996">
    <property type="entry name" value="TonB-dep_OMP_SusC/RagA"/>
</dbReference>
<dbReference type="GO" id="GO:0009279">
    <property type="term" value="C:cell outer membrane"/>
    <property type="evidence" value="ECO:0007669"/>
    <property type="project" value="UniProtKB-SubCell"/>
</dbReference>
<evidence type="ECO:0000256" key="2">
    <source>
        <dbReference type="ARBA" id="ARBA00022448"/>
    </source>
</evidence>
<dbReference type="Gene3D" id="2.170.130.10">
    <property type="entry name" value="TonB-dependent receptor, plug domain"/>
    <property type="match status" value="1"/>
</dbReference>
<comment type="subcellular location">
    <subcellularLocation>
        <location evidence="1 7">Cell outer membrane</location>
        <topology evidence="1 7">Multi-pass membrane protein</topology>
    </subcellularLocation>
</comment>
<dbReference type="Pfam" id="PF07715">
    <property type="entry name" value="Plug"/>
    <property type="match status" value="1"/>
</dbReference>
<keyword evidence="6 7" id="KW-0998">Cell outer membrane</keyword>
<dbReference type="Pfam" id="PF13715">
    <property type="entry name" value="CarbopepD_reg_2"/>
    <property type="match status" value="1"/>
</dbReference>
<dbReference type="RefSeq" id="WP_005942436.1">
    <property type="nucleotide sequence ID" value="NZ_KB890373.1"/>
</dbReference>
<evidence type="ECO:0000256" key="5">
    <source>
        <dbReference type="ARBA" id="ARBA00023136"/>
    </source>
</evidence>
<dbReference type="Gene3D" id="3.55.50.30">
    <property type="match status" value="1"/>
</dbReference>
<keyword evidence="5 7" id="KW-0472">Membrane</keyword>
<dbReference type="STRING" id="1121098.HMPREF1534_02796"/>
<dbReference type="InterPro" id="IPR011662">
    <property type="entry name" value="Secretin/TonB_short_N"/>
</dbReference>
<comment type="similarity">
    <text evidence="7">Belongs to the TonB-dependent receptor family.</text>
</comment>
<dbReference type="Proteomes" id="UP000017831">
    <property type="component" value="Unassembled WGS sequence"/>
</dbReference>
<evidence type="ECO:0000313" key="9">
    <source>
        <dbReference type="EMBL" id="EOA53675.1"/>
    </source>
</evidence>
<dbReference type="Pfam" id="PF07660">
    <property type="entry name" value="STN"/>
    <property type="match status" value="1"/>
</dbReference>
<reference evidence="9 10" key="1">
    <citation type="submission" date="2013-04" db="EMBL/GenBank/DDBJ databases">
        <title>The Genome Sequence of Bacteroides massiliensis DSM 17679.</title>
        <authorList>
            <consortium name="The Broad Institute Genomics Platform"/>
            <person name="Earl A."/>
            <person name="Ward D."/>
            <person name="Feldgarden M."/>
            <person name="Gevers D."/>
            <person name="Martens E."/>
            <person name="Fenner L."/>
            <person name="Roux V."/>
            <person name="Mallet M.N."/>
            <person name="Raoult D."/>
            <person name="Walker B."/>
            <person name="Young S."/>
            <person name="Zeng Q."/>
            <person name="Gargeya S."/>
            <person name="Fitzgerald M."/>
            <person name="Haas B."/>
            <person name="Abouelleil A."/>
            <person name="Allen A.W."/>
            <person name="Alvarado L."/>
            <person name="Arachchi H.M."/>
            <person name="Berlin A.M."/>
            <person name="Chapman S.B."/>
            <person name="Gainer-Dewar J."/>
            <person name="Goldberg J."/>
            <person name="Griggs A."/>
            <person name="Gujja S."/>
            <person name="Hansen M."/>
            <person name="Howarth C."/>
            <person name="Imamovic A."/>
            <person name="Ireland A."/>
            <person name="Larimer J."/>
            <person name="McCowan C."/>
            <person name="Murphy C."/>
            <person name="Pearson M."/>
            <person name="Poon T.W."/>
            <person name="Priest M."/>
            <person name="Roberts A."/>
            <person name="Saif S."/>
            <person name="Shea T."/>
            <person name="Sisk P."/>
            <person name="Sykes S."/>
            <person name="Wortman J."/>
            <person name="Nusbaum C."/>
            <person name="Birren B."/>
        </authorList>
    </citation>
    <scope>NUCLEOTIDE SEQUENCE [LARGE SCALE GENOMIC DNA]</scope>
    <source>
        <strain evidence="10">B84634 / Timone 84634 / DSM 17679 / JCM 13223</strain>
    </source>
</reference>
<dbReference type="OrthoDB" id="9768177at2"/>
<proteinExistence type="inferred from homology"/>
<dbReference type="InterPro" id="IPR012910">
    <property type="entry name" value="Plug_dom"/>
</dbReference>
<gene>
    <name evidence="9" type="ORF">HMPREF1534_02796</name>
</gene>
<name>U6RB12_9BACT</name>
<dbReference type="FunFam" id="2.170.130.10:FF:000003">
    <property type="entry name" value="SusC/RagA family TonB-linked outer membrane protein"/>
    <property type="match status" value="1"/>
</dbReference>
<dbReference type="NCBIfam" id="TIGR04056">
    <property type="entry name" value="OMP_RagA_SusC"/>
    <property type="match status" value="1"/>
</dbReference>
<evidence type="ECO:0000313" key="10">
    <source>
        <dbReference type="Proteomes" id="UP000017831"/>
    </source>
</evidence>
<dbReference type="eggNOG" id="COG4771">
    <property type="taxonomic scope" value="Bacteria"/>
</dbReference>
<dbReference type="SUPFAM" id="SSF56935">
    <property type="entry name" value="Porins"/>
    <property type="match status" value="1"/>
</dbReference>
<dbReference type="Gene3D" id="2.40.170.20">
    <property type="entry name" value="TonB-dependent receptor, beta-barrel domain"/>
    <property type="match status" value="1"/>
</dbReference>
<dbReference type="SUPFAM" id="SSF49464">
    <property type="entry name" value="Carboxypeptidase regulatory domain-like"/>
    <property type="match status" value="1"/>
</dbReference>
<evidence type="ECO:0000256" key="7">
    <source>
        <dbReference type="PROSITE-ProRule" id="PRU01360"/>
    </source>
</evidence>
<dbReference type="InterPro" id="IPR037066">
    <property type="entry name" value="Plug_dom_sf"/>
</dbReference>
<organism evidence="9 10">
    <name type="scientific">Phocaeicola massiliensis B84634 = Timone 84634 = DSM 17679 = JCM 13223</name>
    <dbReference type="NCBI Taxonomy" id="1121098"/>
    <lineage>
        <taxon>Bacteria</taxon>
        <taxon>Pseudomonadati</taxon>
        <taxon>Bacteroidota</taxon>
        <taxon>Bacteroidia</taxon>
        <taxon>Bacteroidales</taxon>
        <taxon>Bacteroidaceae</taxon>
        <taxon>Phocaeicola</taxon>
    </lineage>
</organism>
<evidence type="ECO:0000259" key="8">
    <source>
        <dbReference type="SMART" id="SM00965"/>
    </source>
</evidence>
<dbReference type="InterPro" id="IPR036942">
    <property type="entry name" value="Beta-barrel_TonB_sf"/>
</dbReference>
<dbReference type="HOGENOM" id="CLU_004317_1_1_10"/>
<dbReference type="AlphaFoldDB" id="U6RB12"/>
<dbReference type="InterPro" id="IPR039426">
    <property type="entry name" value="TonB-dep_rcpt-like"/>
</dbReference>
<evidence type="ECO:0000256" key="1">
    <source>
        <dbReference type="ARBA" id="ARBA00004571"/>
    </source>
</evidence>
<keyword evidence="3 7" id="KW-1134">Transmembrane beta strand</keyword>
<dbReference type="SMART" id="SM00965">
    <property type="entry name" value="STN"/>
    <property type="match status" value="1"/>
</dbReference>
<protein>
    <submittedName>
        <fullName evidence="9">SusC/RagA family TonB-linked outer membrane protein</fullName>
    </submittedName>
</protein>